<name>X8CJZ7_MYCXE</name>
<accession>X8CJZ7</accession>
<sequence>MNLTRDLENTVDHDPAEGSHVQAGVVEHPSADDFADAVALPADRTWYKHAVFYEVLVRAFYDANADGCGDLRGLIERLDYLQWLGIDCIWLPPFYDSPLRDGGYDIRDFYKVLPNSARSTTSSRCSMPLTAAASGSSPIW</sequence>
<evidence type="ECO:0000259" key="2">
    <source>
        <dbReference type="Pfam" id="PF00128"/>
    </source>
</evidence>
<dbReference type="Pfam" id="PF00128">
    <property type="entry name" value="Alpha-amylase"/>
    <property type="match status" value="1"/>
</dbReference>
<dbReference type="GO" id="GO:0016853">
    <property type="term" value="F:isomerase activity"/>
    <property type="evidence" value="ECO:0007669"/>
    <property type="project" value="UniProtKB-KW"/>
</dbReference>
<dbReference type="EMBL" id="JAOB01000029">
    <property type="protein sequence ID" value="EUA56419.1"/>
    <property type="molecule type" value="Genomic_DNA"/>
</dbReference>
<comment type="caution">
    <text evidence="3">The sequence shown here is derived from an EMBL/GenBank/DDBJ whole genome shotgun (WGS) entry which is preliminary data.</text>
</comment>
<protein>
    <submittedName>
        <fullName evidence="3">Alpha amylase, catalytic domain protein</fullName>
    </submittedName>
</protein>
<evidence type="ECO:0000313" key="3">
    <source>
        <dbReference type="EMBL" id="EUA56419.1"/>
    </source>
</evidence>
<feature type="domain" description="Glycosyl hydrolase family 13 catalytic" evidence="2">
    <location>
        <begin position="55"/>
        <end position="115"/>
    </location>
</feature>
<dbReference type="PATRIC" id="fig|1299334.3.peg.2570"/>
<keyword evidence="1" id="KW-0413">Isomerase</keyword>
<reference evidence="3" key="1">
    <citation type="submission" date="2014-01" db="EMBL/GenBank/DDBJ databases">
        <authorList>
            <person name="Brown-Elliot B."/>
            <person name="Wallace R."/>
            <person name="Lenaerts A."/>
            <person name="Ordway D."/>
            <person name="DeGroote M.A."/>
            <person name="Parker T."/>
            <person name="Sizemore C."/>
            <person name="Tallon L.J."/>
            <person name="Sadzewicz L.K."/>
            <person name="Sengamalay N."/>
            <person name="Fraser C.M."/>
            <person name="Hine E."/>
            <person name="Shefchek K.A."/>
            <person name="Das S.P."/>
            <person name="Tettelin H."/>
        </authorList>
    </citation>
    <scope>NUCLEOTIDE SEQUENCE [LARGE SCALE GENOMIC DNA]</scope>
    <source>
        <strain evidence="3">4042</strain>
    </source>
</reference>
<dbReference type="PANTHER" id="PTHR10357">
    <property type="entry name" value="ALPHA-AMYLASE FAMILY MEMBER"/>
    <property type="match status" value="1"/>
</dbReference>
<dbReference type="SUPFAM" id="SSF51445">
    <property type="entry name" value="(Trans)glycosidases"/>
    <property type="match status" value="1"/>
</dbReference>
<gene>
    <name evidence="3" type="ORF">I553_8467</name>
</gene>
<dbReference type="Gene3D" id="3.20.20.80">
    <property type="entry name" value="Glycosidases"/>
    <property type="match status" value="1"/>
</dbReference>
<dbReference type="InterPro" id="IPR017853">
    <property type="entry name" value="GH"/>
</dbReference>
<dbReference type="InterPro" id="IPR006047">
    <property type="entry name" value="GH13_cat_dom"/>
</dbReference>
<proteinExistence type="predicted"/>
<dbReference type="GO" id="GO:0005975">
    <property type="term" value="P:carbohydrate metabolic process"/>
    <property type="evidence" value="ECO:0007669"/>
    <property type="project" value="InterPro"/>
</dbReference>
<organism evidence="3">
    <name type="scientific">Mycobacterium xenopi 4042</name>
    <dbReference type="NCBI Taxonomy" id="1299334"/>
    <lineage>
        <taxon>Bacteria</taxon>
        <taxon>Bacillati</taxon>
        <taxon>Actinomycetota</taxon>
        <taxon>Actinomycetes</taxon>
        <taxon>Mycobacteriales</taxon>
        <taxon>Mycobacteriaceae</taxon>
        <taxon>Mycobacterium</taxon>
    </lineage>
</organism>
<dbReference type="AlphaFoldDB" id="X8CJZ7"/>
<evidence type="ECO:0000256" key="1">
    <source>
        <dbReference type="ARBA" id="ARBA00023235"/>
    </source>
</evidence>
<dbReference type="PANTHER" id="PTHR10357:SF219">
    <property type="entry name" value="MALTOSE ALPHA-D-GLUCOSYLTRANSFERASE"/>
    <property type="match status" value="1"/>
</dbReference>